<dbReference type="PANTHER" id="PTHR35186:SF4">
    <property type="entry name" value="PRION-INHIBITION AND PROPAGATION HELO DOMAIN-CONTAINING PROTEIN"/>
    <property type="match status" value="1"/>
</dbReference>
<evidence type="ECO:0000256" key="1">
    <source>
        <dbReference type="SAM" id="MobiDB-lite"/>
    </source>
</evidence>
<evidence type="ECO:0000259" key="2">
    <source>
        <dbReference type="Pfam" id="PF24476"/>
    </source>
</evidence>
<dbReference type="Proteomes" id="UP000775872">
    <property type="component" value="Unassembled WGS sequence"/>
</dbReference>
<feature type="domain" description="DUF7580" evidence="2">
    <location>
        <begin position="24"/>
        <end position="254"/>
    </location>
</feature>
<protein>
    <recommendedName>
        <fullName evidence="2">DUF7580 domain-containing protein</fullName>
    </recommendedName>
</protein>
<proteinExistence type="predicted"/>
<reference evidence="3 4" key="2">
    <citation type="submission" date="2021-10" db="EMBL/GenBank/DDBJ databases">
        <authorList>
            <person name="Piombo E."/>
        </authorList>
    </citation>
    <scope>NUCLEOTIDE SEQUENCE [LARGE SCALE GENOMIC DNA]</scope>
</reference>
<feature type="compositionally biased region" description="Polar residues" evidence="1">
    <location>
        <begin position="309"/>
        <end position="328"/>
    </location>
</feature>
<reference evidence="4" key="1">
    <citation type="submission" date="2019-06" db="EMBL/GenBank/DDBJ databases">
        <authorList>
            <person name="Broberg M."/>
        </authorList>
    </citation>
    <scope>NUCLEOTIDE SEQUENCE [LARGE SCALE GENOMIC DNA]</scope>
</reference>
<sequence length="334" mass="37895">MQAIRFSDNEPHTDDTFGGEKLSTKTFCGKINNRKRTQLELSVSDGKLLFQGPGTLSNDFVLNESSISLSKILDTVQLPLQLRLHLAYFLAKAFWQFYDSSWMHAAWTKHSIHFMLSRRSADSGGIFIRDPFLSTTLEGSHDLAQVDEEFRAHPLPKLLSLGIMLLEIELGLKIEDHRMAKHLNDGKVDVNTDHSVAAEMLDLGRQWAERGTFSKFKAVIHSCLFPKDFQGHQNDPKDVRDKVRKNIVNRLQKAYTDAWEDPDTADSREIKLHSPSPFSSSRPQCDPQWTDGGQPSQPDQRKNIIMVNPTFQLPYLTQHQPGQINGSPPSHPIQ</sequence>
<accession>A0A9N9ZG40</accession>
<feature type="region of interest" description="Disordered" evidence="1">
    <location>
        <begin position="259"/>
        <end position="334"/>
    </location>
</feature>
<organism evidence="3 4">
    <name type="scientific">Clonostachys solani</name>
    <dbReference type="NCBI Taxonomy" id="160281"/>
    <lineage>
        <taxon>Eukaryota</taxon>
        <taxon>Fungi</taxon>
        <taxon>Dikarya</taxon>
        <taxon>Ascomycota</taxon>
        <taxon>Pezizomycotina</taxon>
        <taxon>Sordariomycetes</taxon>
        <taxon>Hypocreomycetidae</taxon>
        <taxon>Hypocreales</taxon>
        <taxon>Bionectriaceae</taxon>
        <taxon>Clonostachys</taxon>
    </lineage>
</organism>
<name>A0A9N9ZG40_9HYPO</name>
<dbReference type="EMBL" id="CABFOC020000051">
    <property type="protein sequence ID" value="CAH0054748.1"/>
    <property type="molecule type" value="Genomic_DNA"/>
</dbReference>
<dbReference type="AlphaFoldDB" id="A0A9N9ZG40"/>
<evidence type="ECO:0000313" key="3">
    <source>
        <dbReference type="EMBL" id="CAH0054748.1"/>
    </source>
</evidence>
<dbReference type="PANTHER" id="PTHR35186">
    <property type="entry name" value="ANK_REP_REGION DOMAIN-CONTAINING PROTEIN"/>
    <property type="match status" value="1"/>
</dbReference>
<evidence type="ECO:0000313" key="4">
    <source>
        <dbReference type="Proteomes" id="UP000775872"/>
    </source>
</evidence>
<keyword evidence="4" id="KW-1185">Reference proteome</keyword>
<dbReference type="Pfam" id="PF24476">
    <property type="entry name" value="DUF7580"/>
    <property type="match status" value="1"/>
</dbReference>
<gene>
    <name evidence="3" type="ORF">CSOL1703_00016822</name>
</gene>
<comment type="caution">
    <text evidence="3">The sequence shown here is derived from an EMBL/GenBank/DDBJ whole genome shotgun (WGS) entry which is preliminary data.</text>
</comment>
<dbReference type="InterPro" id="IPR056002">
    <property type="entry name" value="DUF7580"/>
</dbReference>
<dbReference type="OrthoDB" id="206201at2759"/>